<dbReference type="SUPFAM" id="SSF53850">
    <property type="entry name" value="Periplasmic binding protein-like II"/>
    <property type="match status" value="1"/>
</dbReference>
<evidence type="ECO:0000256" key="4">
    <source>
        <dbReference type="ARBA" id="ARBA00023159"/>
    </source>
</evidence>
<dbReference type="EMBL" id="MTBD01000027">
    <property type="protein sequence ID" value="PRP70156.1"/>
    <property type="molecule type" value="Genomic_DNA"/>
</dbReference>
<proteinExistence type="inferred from homology"/>
<keyword evidence="4" id="KW-0010">Activator</keyword>
<reference evidence="8 9" key="1">
    <citation type="submission" date="2017-01" db="EMBL/GenBank/DDBJ databases">
        <title>New insights into the genetic diversity of Chromobacterium isolated from tropical freshwater lake.</title>
        <authorList>
            <person name="Santos A.B."/>
            <person name="Nascimento A.M."/>
            <person name="Da Silva P.C."/>
        </authorList>
    </citation>
    <scope>NUCLEOTIDE SEQUENCE [LARGE SCALE GENOMIC DNA]</scope>
    <source>
        <strain evidence="8 9">56AF</strain>
    </source>
</reference>
<evidence type="ECO:0000313" key="9">
    <source>
        <dbReference type="Proteomes" id="UP000239469"/>
    </source>
</evidence>
<evidence type="ECO:0000313" key="8">
    <source>
        <dbReference type="EMBL" id="PRP70156.1"/>
    </source>
</evidence>
<dbReference type="GO" id="GO:0003677">
    <property type="term" value="F:DNA binding"/>
    <property type="evidence" value="ECO:0007669"/>
    <property type="project" value="UniProtKB-KW"/>
</dbReference>
<evidence type="ECO:0000313" key="7">
    <source>
        <dbReference type="EMBL" id="MEJ8676726.1"/>
    </source>
</evidence>
<dbReference type="PANTHER" id="PTHR30293:SF2">
    <property type="entry name" value="TRANSCRIPTIONAL ACTIVATOR PROTEIN NHAR"/>
    <property type="match status" value="1"/>
</dbReference>
<dbReference type="RefSeq" id="WP_043626440.1">
    <property type="nucleotide sequence ID" value="NZ_CAWMOE010000005.1"/>
</dbReference>
<keyword evidence="2" id="KW-0805">Transcription regulation</keyword>
<dbReference type="SUPFAM" id="SSF46785">
    <property type="entry name" value="Winged helix' DNA-binding domain"/>
    <property type="match status" value="1"/>
</dbReference>
<dbReference type="InterPro" id="IPR036390">
    <property type="entry name" value="WH_DNA-bd_sf"/>
</dbReference>
<keyword evidence="3" id="KW-0238">DNA-binding</keyword>
<dbReference type="Pfam" id="PF00126">
    <property type="entry name" value="HTH_1"/>
    <property type="match status" value="1"/>
</dbReference>
<dbReference type="GO" id="GO:0003700">
    <property type="term" value="F:DNA-binding transcription factor activity"/>
    <property type="evidence" value="ECO:0007669"/>
    <property type="project" value="InterPro"/>
</dbReference>
<organism evidence="8 9">
    <name type="scientific">Chromobacterium amazonense</name>
    <dbReference type="NCBI Taxonomy" id="1382803"/>
    <lineage>
        <taxon>Bacteria</taxon>
        <taxon>Pseudomonadati</taxon>
        <taxon>Pseudomonadota</taxon>
        <taxon>Betaproteobacteria</taxon>
        <taxon>Neisseriales</taxon>
        <taxon>Chromobacteriaceae</taxon>
        <taxon>Chromobacterium</taxon>
    </lineage>
</organism>
<protein>
    <submittedName>
        <fullName evidence="8">Transcriptional activator NhaR</fullName>
    </submittedName>
</protein>
<comment type="caution">
    <text evidence="8">The sequence shown here is derived from an EMBL/GenBank/DDBJ whole genome shotgun (WGS) entry which is preliminary data.</text>
</comment>
<dbReference type="OrthoDB" id="464481at2"/>
<evidence type="ECO:0000256" key="1">
    <source>
        <dbReference type="ARBA" id="ARBA00009437"/>
    </source>
</evidence>
<dbReference type="InterPro" id="IPR036388">
    <property type="entry name" value="WH-like_DNA-bd_sf"/>
</dbReference>
<dbReference type="PANTHER" id="PTHR30293">
    <property type="entry name" value="TRANSCRIPTIONAL REGULATORY PROTEIN NAC-RELATED"/>
    <property type="match status" value="1"/>
</dbReference>
<gene>
    <name evidence="7" type="primary">nhaR</name>
    <name evidence="8" type="ORF">BUE93_13025</name>
    <name evidence="7" type="ORF">QCL97_018490</name>
</gene>
<evidence type="ECO:0000256" key="5">
    <source>
        <dbReference type="ARBA" id="ARBA00023163"/>
    </source>
</evidence>
<name>A0A1S1XCJ2_9NEIS</name>
<accession>A0A1S1XCJ2</accession>
<keyword evidence="5" id="KW-0804">Transcription</keyword>
<reference evidence="7 10" key="2">
    <citation type="submission" date="2023-12" db="EMBL/GenBank/DDBJ databases">
        <title>Evaluation and characterization of a potential secondary metabolite violacein from indigenous Chromobacterium amazonense SAM215.</title>
        <authorList>
            <person name="Tarafdar M.R."/>
            <person name="Abedin S.M."/>
            <person name="Atiqua A."/>
            <person name="Saha A."/>
            <person name="Khan S.N."/>
        </authorList>
    </citation>
    <scope>NUCLEOTIDE SEQUENCE [LARGE SCALE GENOMIC DNA]</scope>
    <source>
        <strain evidence="7 10">SAM215</strain>
    </source>
</reference>
<evidence type="ECO:0000313" key="10">
    <source>
        <dbReference type="Proteomes" id="UP001224516"/>
    </source>
</evidence>
<evidence type="ECO:0000256" key="3">
    <source>
        <dbReference type="ARBA" id="ARBA00023125"/>
    </source>
</evidence>
<dbReference type="Proteomes" id="UP001224516">
    <property type="component" value="Unassembled WGS sequence"/>
</dbReference>
<dbReference type="GO" id="GO:2000142">
    <property type="term" value="P:regulation of DNA-templated transcription initiation"/>
    <property type="evidence" value="ECO:0007669"/>
    <property type="project" value="TreeGrafter"/>
</dbReference>
<evidence type="ECO:0000256" key="2">
    <source>
        <dbReference type="ARBA" id="ARBA00023015"/>
    </source>
</evidence>
<dbReference type="FunFam" id="1.10.10.10:FF:000001">
    <property type="entry name" value="LysR family transcriptional regulator"/>
    <property type="match status" value="1"/>
</dbReference>
<dbReference type="EMBL" id="JAVFJF020000058">
    <property type="protein sequence ID" value="MEJ8676726.1"/>
    <property type="molecule type" value="Genomic_DNA"/>
</dbReference>
<dbReference type="NCBIfam" id="NF008284">
    <property type="entry name" value="PRK11062.1"/>
    <property type="match status" value="1"/>
</dbReference>
<dbReference type="Gene3D" id="1.10.10.10">
    <property type="entry name" value="Winged helix-like DNA-binding domain superfamily/Winged helix DNA-binding domain"/>
    <property type="match status" value="1"/>
</dbReference>
<dbReference type="AlphaFoldDB" id="A0A1S1XCJ2"/>
<dbReference type="PROSITE" id="PS50931">
    <property type="entry name" value="HTH_LYSR"/>
    <property type="match status" value="1"/>
</dbReference>
<comment type="similarity">
    <text evidence="1">Belongs to the LysR transcriptional regulatory family.</text>
</comment>
<dbReference type="Gene3D" id="3.40.190.290">
    <property type="match status" value="1"/>
</dbReference>
<keyword evidence="10" id="KW-1185">Reference proteome</keyword>
<sequence length="294" mass="33005">MENLNYKHLQYFWAVARTGSVTRAAEQLDVSMQTISGQIAKLERQLGRALFRQQGRGLELTEAGRLALSYADRIFMLGAELEEAMADEQLDQMQRLAAGVSDVLPKHIASRLLQPALPAESGQLRLSCSEGDFDELIGELGRHKLDLVLADRPVASSEQQQFQSWLLLRCPVQLLANPAMKERYQPGFPASLRQAPLLLPSRDNMLRRQLEHWFESQGLRPRVVGECDDYALMETFARQGLGLCPAPFLPEEDYGPPGLEGIGALDGVWEHYYVSASRRKLQHPSLLAILQAWV</sequence>
<dbReference type="InterPro" id="IPR005119">
    <property type="entry name" value="LysR_subst-bd"/>
</dbReference>
<evidence type="ECO:0000259" key="6">
    <source>
        <dbReference type="PROSITE" id="PS50931"/>
    </source>
</evidence>
<dbReference type="Pfam" id="PF03466">
    <property type="entry name" value="LysR_substrate"/>
    <property type="match status" value="1"/>
</dbReference>
<feature type="domain" description="HTH lysR-type" evidence="6">
    <location>
        <begin position="4"/>
        <end position="61"/>
    </location>
</feature>
<dbReference type="Proteomes" id="UP000239469">
    <property type="component" value="Unassembled WGS sequence"/>
</dbReference>
<dbReference type="InterPro" id="IPR000847">
    <property type="entry name" value="LysR_HTH_N"/>
</dbReference>